<dbReference type="InterPro" id="IPR019587">
    <property type="entry name" value="Polyketide_cyclase/dehydratase"/>
</dbReference>
<evidence type="ECO:0000313" key="1">
    <source>
        <dbReference type="EMBL" id="WOH36824.1"/>
    </source>
</evidence>
<dbReference type="Pfam" id="PF10604">
    <property type="entry name" value="Polyketide_cyc2"/>
    <property type="match status" value="1"/>
</dbReference>
<dbReference type="Gene3D" id="3.30.530.20">
    <property type="match status" value="1"/>
</dbReference>
<reference evidence="1 2" key="1">
    <citation type="submission" date="2023-09" db="EMBL/GenBank/DDBJ databases">
        <authorList>
            <person name="Qi X."/>
        </authorList>
    </citation>
    <scope>NUCLEOTIDE SEQUENCE [LARGE SCALE GENOMIC DNA]</scope>
    <source>
        <strain evidence="1 2">S1-1</strain>
    </source>
</reference>
<name>A0ABZ0GLP3_9GAMM</name>
<keyword evidence="2" id="KW-1185">Reference proteome</keyword>
<protein>
    <submittedName>
        <fullName evidence="1">SRPBCC family protein</fullName>
    </submittedName>
</protein>
<evidence type="ECO:0000313" key="2">
    <source>
        <dbReference type="Proteomes" id="UP001301442"/>
    </source>
</evidence>
<gene>
    <name evidence="1" type="ORF">RI844_15815</name>
</gene>
<accession>A0ABZ0GLP3</accession>
<dbReference type="EMBL" id="CP136600">
    <property type="protein sequence ID" value="WOH36824.1"/>
    <property type="molecule type" value="Genomic_DNA"/>
</dbReference>
<dbReference type="RefSeq" id="WP_348395636.1">
    <property type="nucleotide sequence ID" value="NZ_CP136600.1"/>
</dbReference>
<proteinExistence type="predicted"/>
<dbReference type="SUPFAM" id="SSF55961">
    <property type="entry name" value="Bet v1-like"/>
    <property type="match status" value="1"/>
</dbReference>
<dbReference type="InterPro" id="IPR023393">
    <property type="entry name" value="START-like_dom_sf"/>
</dbReference>
<organism evidence="1 2">
    <name type="scientific">Thalassotalea fonticola</name>
    <dbReference type="NCBI Taxonomy" id="3065649"/>
    <lineage>
        <taxon>Bacteria</taxon>
        <taxon>Pseudomonadati</taxon>
        <taxon>Pseudomonadota</taxon>
        <taxon>Gammaproteobacteria</taxon>
        <taxon>Alteromonadales</taxon>
        <taxon>Colwelliaceae</taxon>
        <taxon>Thalassotalea</taxon>
    </lineage>
</organism>
<sequence>MAFDITEFTKAKLQMECKIHFKDNSAQEVFDIMGNPELITEWYLLAESVKMHPAIGDEEASFNVVFTFFGDVYEKVLYWQPPLRYVYLAQGPNFPIKDYVAEIEVVADENNCGVMTWRLYYQDIEGENFKRIIPTLIPAMNKASMEKLSEFIGGYKVDCVIY</sequence>
<dbReference type="Proteomes" id="UP001301442">
    <property type="component" value="Chromosome"/>
</dbReference>